<gene>
    <name evidence="1" type="primary">bcsZ_1</name>
    <name evidence="1" type="ORF">NCTC9140_07742</name>
</gene>
<keyword evidence="1" id="KW-0378">Hydrolase</keyword>
<name>A0A377U734_KLEPN</name>
<reference evidence="1 2" key="1">
    <citation type="submission" date="2018-06" db="EMBL/GenBank/DDBJ databases">
        <authorList>
            <consortium name="Pathogen Informatics"/>
            <person name="Doyle S."/>
        </authorList>
    </citation>
    <scope>NUCLEOTIDE SEQUENCE [LARGE SCALE GENOMIC DNA]</scope>
    <source>
        <strain evidence="1 2">NCTC9140</strain>
    </source>
</reference>
<evidence type="ECO:0000313" key="1">
    <source>
        <dbReference type="EMBL" id="STS85897.1"/>
    </source>
</evidence>
<protein>
    <submittedName>
        <fullName evidence="1">Endoglucanase</fullName>
        <ecNumber evidence="1">3.2.1.4</ecNumber>
    </submittedName>
</protein>
<proteinExistence type="predicted"/>
<dbReference type="Proteomes" id="UP000254938">
    <property type="component" value="Unassembled WGS sequence"/>
</dbReference>
<sequence>MNIATGKTSGQGPVGFSAAMLPFLQDDEARSVQRQRVAITIPARMPTTAQF</sequence>
<dbReference type="EMBL" id="UGKQ01000007">
    <property type="protein sequence ID" value="STS85897.1"/>
    <property type="molecule type" value="Genomic_DNA"/>
</dbReference>
<dbReference type="EC" id="3.2.1.4" evidence="1"/>
<keyword evidence="1" id="KW-0326">Glycosidase</keyword>
<organism evidence="1 2">
    <name type="scientific">Klebsiella pneumoniae</name>
    <dbReference type="NCBI Taxonomy" id="573"/>
    <lineage>
        <taxon>Bacteria</taxon>
        <taxon>Pseudomonadati</taxon>
        <taxon>Pseudomonadota</taxon>
        <taxon>Gammaproteobacteria</taxon>
        <taxon>Enterobacterales</taxon>
        <taxon>Enterobacteriaceae</taxon>
        <taxon>Klebsiella/Raoultella group</taxon>
        <taxon>Klebsiella</taxon>
        <taxon>Klebsiella pneumoniae complex</taxon>
    </lineage>
</organism>
<dbReference type="AlphaFoldDB" id="A0A377U734"/>
<dbReference type="GO" id="GO:0008810">
    <property type="term" value="F:cellulase activity"/>
    <property type="evidence" value="ECO:0007669"/>
    <property type="project" value="UniProtKB-EC"/>
</dbReference>
<accession>A0A377U734</accession>
<evidence type="ECO:0000313" key="2">
    <source>
        <dbReference type="Proteomes" id="UP000254938"/>
    </source>
</evidence>